<sequence>MTATKARRTGAVIGMITLAATSLAACSDGSGGAATESGSVRVASPAPDSLFTYNEMVARELGFYADEDLEVELVALSDAIPAAALVQNGEADAALISATDALAAASKAEDLRLAYDERTGGTDFIYGIVVPSESGIEDLTELEGENIGLASPDQDLALLASALEQVDMTLDDVETTVVGPGGSSVAESLRSGRIAGYAGTLQDFAAFGDAGLEVDNILPEGLEGLPVGGYVTTTSTLEADDDMVKFLRALAKGTYVALERPEIAALVTQEGAPEQWREPEVAEFLLEGLAATLVPFDGETFGEIKTDRWQNAQDLLIEVGVMDDPADLDVLLDDDLIEEINDWDREEVLARADEWLAEHGAS</sequence>
<dbReference type="SUPFAM" id="SSF53850">
    <property type="entry name" value="Periplasmic binding protein-like II"/>
    <property type="match status" value="1"/>
</dbReference>
<dbReference type="RefSeq" id="WP_322456632.1">
    <property type="nucleotide sequence ID" value="NZ_CP141059.1"/>
</dbReference>
<evidence type="ECO:0000259" key="2">
    <source>
        <dbReference type="Pfam" id="PF09084"/>
    </source>
</evidence>
<feature type="domain" description="SsuA/THI5-like" evidence="2">
    <location>
        <begin position="56"/>
        <end position="263"/>
    </location>
</feature>
<organism evidence="3 4">
    <name type="scientific">Nocardioides bizhenqiangii</name>
    <dbReference type="NCBI Taxonomy" id="3095076"/>
    <lineage>
        <taxon>Bacteria</taxon>
        <taxon>Bacillati</taxon>
        <taxon>Actinomycetota</taxon>
        <taxon>Actinomycetes</taxon>
        <taxon>Propionibacteriales</taxon>
        <taxon>Nocardioidaceae</taxon>
        <taxon>Nocardioides</taxon>
    </lineage>
</organism>
<dbReference type="PANTHER" id="PTHR31528:SF15">
    <property type="entry name" value="RIBOFLAVIN-BINDING PROTEIN RIBY"/>
    <property type="match status" value="1"/>
</dbReference>
<dbReference type="InterPro" id="IPR027939">
    <property type="entry name" value="NMT1/THI5"/>
</dbReference>
<feature type="chain" id="PRO_5045820275" evidence="1">
    <location>
        <begin position="25"/>
        <end position="362"/>
    </location>
</feature>
<gene>
    <name evidence="3" type="ORF">SHK19_04845</name>
</gene>
<dbReference type="Pfam" id="PF09084">
    <property type="entry name" value="NMT1"/>
    <property type="match status" value="1"/>
</dbReference>
<evidence type="ECO:0000256" key="1">
    <source>
        <dbReference type="SAM" id="SignalP"/>
    </source>
</evidence>
<name>A0ABZ0ZUF4_9ACTN</name>
<accession>A0ABZ0ZUF4</accession>
<dbReference type="PANTHER" id="PTHR31528">
    <property type="entry name" value="4-AMINO-5-HYDROXYMETHYL-2-METHYLPYRIMIDINE PHOSPHATE SYNTHASE THI11-RELATED"/>
    <property type="match status" value="1"/>
</dbReference>
<keyword evidence="4" id="KW-1185">Reference proteome</keyword>
<keyword evidence="1" id="KW-0732">Signal</keyword>
<evidence type="ECO:0000313" key="3">
    <source>
        <dbReference type="EMBL" id="WQQ27561.1"/>
    </source>
</evidence>
<dbReference type="InterPro" id="IPR015168">
    <property type="entry name" value="SsuA/THI5"/>
</dbReference>
<evidence type="ECO:0000313" key="4">
    <source>
        <dbReference type="Proteomes" id="UP001327225"/>
    </source>
</evidence>
<reference evidence="4" key="1">
    <citation type="submission" date="2023-12" db="EMBL/GenBank/DDBJ databases">
        <title>Novel species in genus Nocardioides.</title>
        <authorList>
            <person name="Zhou H."/>
        </authorList>
    </citation>
    <scope>NUCLEOTIDE SEQUENCE [LARGE SCALE GENOMIC DNA]</scope>
    <source>
        <strain evidence="4">HM61</strain>
    </source>
</reference>
<dbReference type="PROSITE" id="PS51257">
    <property type="entry name" value="PROKAR_LIPOPROTEIN"/>
    <property type="match status" value="1"/>
</dbReference>
<protein>
    <submittedName>
        <fullName evidence="3">ABC transporter substrate-binding protein</fullName>
    </submittedName>
</protein>
<dbReference type="Gene3D" id="3.40.190.10">
    <property type="entry name" value="Periplasmic binding protein-like II"/>
    <property type="match status" value="2"/>
</dbReference>
<proteinExistence type="predicted"/>
<dbReference type="Proteomes" id="UP001327225">
    <property type="component" value="Chromosome"/>
</dbReference>
<feature type="signal peptide" evidence="1">
    <location>
        <begin position="1"/>
        <end position="24"/>
    </location>
</feature>
<dbReference type="EMBL" id="CP141059">
    <property type="protein sequence ID" value="WQQ27561.1"/>
    <property type="molecule type" value="Genomic_DNA"/>
</dbReference>